<dbReference type="GO" id="GO:0006396">
    <property type="term" value="P:RNA processing"/>
    <property type="evidence" value="ECO:0007669"/>
    <property type="project" value="UniProtKB-ARBA"/>
</dbReference>
<dbReference type="FunFam" id="3.10.290.10:FF:000034">
    <property type="entry name" value="RNA-binding protein S4"/>
    <property type="match status" value="1"/>
</dbReference>
<dbReference type="Pfam" id="PF01479">
    <property type="entry name" value="S4"/>
    <property type="match status" value="1"/>
</dbReference>
<organism evidence="12 13">
    <name type="scientific">Pseudomonas cavernicola</name>
    <dbReference type="NCBI Taxonomy" id="2320866"/>
    <lineage>
        <taxon>Bacteria</taxon>
        <taxon>Pseudomonadati</taxon>
        <taxon>Pseudomonadota</taxon>
        <taxon>Gammaproteobacteria</taxon>
        <taxon>Pseudomonadales</taxon>
        <taxon>Pseudomonadaceae</taxon>
        <taxon>Pseudomonas</taxon>
    </lineage>
</organism>
<evidence type="ECO:0000256" key="6">
    <source>
        <dbReference type="ARBA" id="ARBA00041697"/>
    </source>
</evidence>
<evidence type="ECO:0000256" key="7">
    <source>
        <dbReference type="ARBA" id="ARBA00042843"/>
    </source>
</evidence>
<dbReference type="CDD" id="cd02555">
    <property type="entry name" value="PSSA_1"/>
    <property type="match status" value="1"/>
</dbReference>
<dbReference type="GO" id="GO:0001522">
    <property type="term" value="P:pseudouridine synthesis"/>
    <property type="evidence" value="ECO:0007669"/>
    <property type="project" value="InterPro"/>
</dbReference>
<dbReference type="InterPro" id="IPR020103">
    <property type="entry name" value="PsdUridine_synth_cat_dom_sf"/>
</dbReference>
<dbReference type="EMBL" id="QYUR01000006">
    <property type="protein sequence ID" value="RJG10635.1"/>
    <property type="molecule type" value="Genomic_DNA"/>
</dbReference>
<dbReference type="Gene3D" id="3.30.2350.10">
    <property type="entry name" value="Pseudouridine synthase"/>
    <property type="match status" value="1"/>
</dbReference>
<evidence type="ECO:0000256" key="4">
    <source>
        <dbReference type="ARBA" id="ARBA00039989"/>
    </source>
</evidence>
<sequence length="236" mass="26186">MTDPIRLSKRLVELVGCSRREAELYIEGGWVTVDGEVVEEPQFKVQEQKVELLPDAVLSKAEPVTLLLHQPPAPDSSTALQLISPATLSVEHRYGTRPLKGHFVRLSPTAALQADAGGLLVFTQDWRVLRKLTDDAAKLEQEYIVEVAGEIAEHGLNRLNHGLTYKGYVLPPVKASWQNETRLRFALKNPQPGQIARMCASVGLTVISMKRIRIGGVSMGKLQPGQWRYLAATEKF</sequence>
<dbReference type="InterPro" id="IPR002942">
    <property type="entry name" value="S4_RNA-bd"/>
</dbReference>
<dbReference type="CDD" id="cd00165">
    <property type="entry name" value="S4"/>
    <property type="match status" value="1"/>
</dbReference>
<evidence type="ECO:0000256" key="1">
    <source>
        <dbReference type="ARBA" id="ARBA00036390"/>
    </source>
</evidence>
<dbReference type="SUPFAM" id="SSF55120">
    <property type="entry name" value="Pseudouridine synthase"/>
    <property type="match status" value="1"/>
</dbReference>
<evidence type="ECO:0000256" key="8">
    <source>
        <dbReference type="ARBA" id="ARBA00042890"/>
    </source>
</evidence>
<dbReference type="InterPro" id="IPR050343">
    <property type="entry name" value="RsuA_PseudoU_synthase"/>
</dbReference>
<dbReference type="RefSeq" id="WP_119956355.1">
    <property type="nucleotide sequence ID" value="NZ_QYUR01000006.1"/>
</dbReference>
<feature type="domain" description="RNA-binding S4" evidence="11">
    <location>
        <begin position="5"/>
        <end position="63"/>
    </location>
</feature>
<keyword evidence="10" id="KW-0694">RNA-binding</keyword>
<dbReference type="AlphaFoldDB" id="A0A418XDQ4"/>
<dbReference type="SUPFAM" id="SSF55174">
    <property type="entry name" value="Alpha-L RNA-binding motif"/>
    <property type="match status" value="1"/>
</dbReference>
<dbReference type="Gene3D" id="3.10.290.10">
    <property type="entry name" value="RNA-binding S4 domain"/>
    <property type="match status" value="1"/>
</dbReference>
<dbReference type="GO" id="GO:0003723">
    <property type="term" value="F:RNA binding"/>
    <property type="evidence" value="ECO:0007669"/>
    <property type="project" value="UniProtKB-KW"/>
</dbReference>
<dbReference type="EC" id="5.4.99.21" evidence="3"/>
<evidence type="ECO:0000256" key="2">
    <source>
        <dbReference type="ARBA" id="ARBA00036535"/>
    </source>
</evidence>
<evidence type="ECO:0000256" key="10">
    <source>
        <dbReference type="PROSITE-ProRule" id="PRU00182"/>
    </source>
</evidence>
<dbReference type="PANTHER" id="PTHR47683:SF2">
    <property type="entry name" value="RNA-BINDING S4 DOMAIN-CONTAINING PROTEIN"/>
    <property type="match status" value="1"/>
</dbReference>
<dbReference type="PROSITE" id="PS50889">
    <property type="entry name" value="S4"/>
    <property type="match status" value="1"/>
</dbReference>
<dbReference type="InterPro" id="IPR036986">
    <property type="entry name" value="S4_RNA-bd_sf"/>
</dbReference>
<evidence type="ECO:0000256" key="5">
    <source>
        <dbReference type="ARBA" id="ARBA00041420"/>
    </source>
</evidence>
<gene>
    <name evidence="12" type="ORF">D3879_18975</name>
</gene>
<keyword evidence="13" id="KW-1185">Reference proteome</keyword>
<evidence type="ECO:0000313" key="13">
    <source>
        <dbReference type="Proteomes" id="UP000284021"/>
    </source>
</evidence>
<accession>A0A418XDQ4</accession>
<dbReference type="GO" id="GO:0160138">
    <property type="term" value="F:23S rRNA pseudouridine(2604) synthase activity"/>
    <property type="evidence" value="ECO:0007669"/>
    <property type="project" value="UniProtKB-EC"/>
</dbReference>
<evidence type="ECO:0000256" key="3">
    <source>
        <dbReference type="ARBA" id="ARBA00038922"/>
    </source>
</evidence>
<dbReference type="SMART" id="SM00363">
    <property type="entry name" value="S4"/>
    <property type="match status" value="1"/>
</dbReference>
<evidence type="ECO:0000313" key="12">
    <source>
        <dbReference type="EMBL" id="RJG10635.1"/>
    </source>
</evidence>
<dbReference type="PANTHER" id="PTHR47683">
    <property type="entry name" value="PSEUDOURIDINE SYNTHASE FAMILY PROTEIN-RELATED"/>
    <property type="match status" value="1"/>
</dbReference>
<dbReference type="OrthoDB" id="9807213at2"/>
<protein>
    <recommendedName>
        <fullName evidence="4">Dual-specificity RNA pseudouridine synthase RluF</fullName>
        <ecNumber evidence="3">5.4.99.21</ecNumber>
    </recommendedName>
    <alternativeName>
        <fullName evidence="6">23S rRNA pseudouridine(2604) synthase</fullName>
    </alternativeName>
    <alternativeName>
        <fullName evidence="8">Ribosomal large subunit pseudouridine synthase F</fullName>
    </alternativeName>
    <alternativeName>
        <fullName evidence="7">rRNA pseudouridylate synthase F</fullName>
    </alternativeName>
    <alternativeName>
        <fullName evidence="9">rRNA-uridine isomerase F</fullName>
    </alternativeName>
    <alternativeName>
        <fullName evidence="5">tRNA(Tyr) pseudouridine(35) synthase</fullName>
    </alternativeName>
</protein>
<comment type="catalytic activity">
    <reaction evidence="1">
        <text>uridine(35) in tRNA(Tyr) = pseudouridine(35) in tRNA(Tyr)</text>
        <dbReference type="Rhea" id="RHEA:60556"/>
        <dbReference type="Rhea" id="RHEA-COMP:15607"/>
        <dbReference type="Rhea" id="RHEA-COMP:15608"/>
        <dbReference type="ChEBI" id="CHEBI:65314"/>
        <dbReference type="ChEBI" id="CHEBI:65315"/>
    </reaction>
</comment>
<evidence type="ECO:0000259" key="11">
    <source>
        <dbReference type="SMART" id="SM00363"/>
    </source>
</evidence>
<proteinExistence type="predicted"/>
<reference evidence="12 13" key="1">
    <citation type="submission" date="2018-09" db="EMBL/GenBank/DDBJ databases">
        <authorList>
            <person name="Zhu H."/>
        </authorList>
    </citation>
    <scope>NUCLEOTIDE SEQUENCE [LARGE SCALE GENOMIC DNA]</scope>
    <source>
        <strain evidence="12 13">K1S02-6</strain>
    </source>
</reference>
<comment type="caution">
    <text evidence="12">The sequence shown here is derived from an EMBL/GenBank/DDBJ whole genome shotgun (WGS) entry which is preliminary data.</text>
</comment>
<name>A0A418XDQ4_9PSED</name>
<evidence type="ECO:0000256" key="9">
    <source>
        <dbReference type="ARBA" id="ARBA00043147"/>
    </source>
</evidence>
<dbReference type="Proteomes" id="UP000284021">
    <property type="component" value="Unassembled WGS sequence"/>
</dbReference>
<comment type="catalytic activity">
    <reaction evidence="2">
        <text>uridine(2604) in 23S rRNA = pseudouridine(2604) in 23S rRNA</text>
        <dbReference type="Rhea" id="RHEA:38875"/>
        <dbReference type="Rhea" id="RHEA-COMP:10093"/>
        <dbReference type="Rhea" id="RHEA-COMP:10094"/>
        <dbReference type="ChEBI" id="CHEBI:65314"/>
        <dbReference type="ChEBI" id="CHEBI:65315"/>
        <dbReference type="EC" id="5.4.99.21"/>
    </reaction>
</comment>